<dbReference type="Proteomes" id="UP000271554">
    <property type="component" value="Chromosome"/>
</dbReference>
<dbReference type="EMBL" id="CP032698">
    <property type="protein sequence ID" value="AYG84955.1"/>
    <property type="molecule type" value="Genomic_DNA"/>
</dbReference>
<keyword evidence="4" id="KW-1185">Reference proteome</keyword>
<keyword evidence="2" id="KW-1133">Transmembrane helix</keyword>
<feature type="transmembrane region" description="Helical" evidence="2">
    <location>
        <begin position="52"/>
        <end position="72"/>
    </location>
</feature>
<accession>A0A387HM39</accession>
<organism evidence="3 4">
    <name type="scientific">Streptomyces hundungensis</name>
    <dbReference type="NCBI Taxonomy" id="1077946"/>
    <lineage>
        <taxon>Bacteria</taxon>
        <taxon>Bacillati</taxon>
        <taxon>Actinomycetota</taxon>
        <taxon>Actinomycetes</taxon>
        <taxon>Kitasatosporales</taxon>
        <taxon>Streptomycetaceae</taxon>
        <taxon>Streptomyces</taxon>
    </lineage>
</organism>
<feature type="region of interest" description="Disordered" evidence="1">
    <location>
        <begin position="1"/>
        <end position="21"/>
    </location>
</feature>
<dbReference type="KEGG" id="shun:DWB77_07170"/>
<feature type="transmembrane region" description="Helical" evidence="2">
    <location>
        <begin position="186"/>
        <end position="206"/>
    </location>
</feature>
<keyword evidence="2" id="KW-0812">Transmembrane</keyword>
<feature type="transmembrane region" description="Helical" evidence="2">
    <location>
        <begin position="28"/>
        <end position="46"/>
    </location>
</feature>
<name>A0A387HM39_9ACTN</name>
<reference evidence="3 4" key="1">
    <citation type="submission" date="2018-10" db="EMBL/GenBank/DDBJ databases">
        <title>Relationship between Morphology and Antimicrobial Activity in Streptomyces.</title>
        <authorList>
            <person name="Kang H.J."/>
            <person name="Kim S.B."/>
        </authorList>
    </citation>
    <scope>NUCLEOTIDE SEQUENCE [LARGE SCALE GENOMIC DNA]</scope>
    <source>
        <strain evidence="3 4">BH38</strain>
    </source>
</reference>
<proteinExistence type="predicted"/>
<evidence type="ECO:0000313" key="4">
    <source>
        <dbReference type="Proteomes" id="UP000271554"/>
    </source>
</evidence>
<feature type="transmembrane region" description="Helical" evidence="2">
    <location>
        <begin position="79"/>
        <end position="101"/>
    </location>
</feature>
<protein>
    <submittedName>
        <fullName evidence="3">Uncharacterized protein</fullName>
    </submittedName>
</protein>
<evidence type="ECO:0000313" key="3">
    <source>
        <dbReference type="EMBL" id="AYG84955.1"/>
    </source>
</evidence>
<dbReference type="AlphaFoldDB" id="A0A387HM39"/>
<dbReference type="RefSeq" id="WP_120726668.1">
    <property type="nucleotide sequence ID" value="NZ_CP032698.1"/>
</dbReference>
<feature type="compositionally biased region" description="Polar residues" evidence="1">
    <location>
        <begin position="1"/>
        <end position="19"/>
    </location>
</feature>
<dbReference type="OrthoDB" id="4227864at2"/>
<evidence type="ECO:0000256" key="2">
    <source>
        <dbReference type="SAM" id="Phobius"/>
    </source>
</evidence>
<sequence>MNDTAATSPTHQPQPTGGSNIARRRRTLTTLGWAVGIPVVGTLAGFLTQYPYGLWVGVIVVLIVVAATAIVVGSSWHRAGVATLACATGLALPLFAGPTLYEVWAKRLGTPADAVVLDTGQEVNGKGTELDVCTVIDTSGTRYELGERQNCHGQFEQGQHVTVFKDPLGLLDPWVQETADRGVGTVSLPISAGLFLVTGASILYAGQRRRP</sequence>
<gene>
    <name evidence="3" type="ORF">DWB77_07170</name>
</gene>
<evidence type="ECO:0000256" key="1">
    <source>
        <dbReference type="SAM" id="MobiDB-lite"/>
    </source>
</evidence>
<keyword evidence="2" id="KW-0472">Membrane</keyword>